<keyword evidence="1" id="KW-0812">Transmembrane</keyword>
<proteinExistence type="predicted"/>
<comment type="caution">
    <text evidence="2">The sequence shown here is derived from an EMBL/GenBank/DDBJ whole genome shotgun (WGS) entry which is preliminary data.</text>
</comment>
<sequence>MDRGEDPIEQESLAALLSRVVSDAEQVARAEIELQKAKVVAKIDDARNAILLLVAAIAIASVALTALVLGVLLVLAQLIGPLAATAAMVGSLVALSALLGWFSMRQFKRLFGATEDQA</sequence>
<dbReference type="RefSeq" id="WP_010408198.1">
    <property type="nucleotide sequence ID" value="NZ_JAWXXV010000001.1"/>
</dbReference>
<dbReference type="EMBL" id="JAWXXV010000001">
    <property type="protein sequence ID" value="MDX5985398.1"/>
    <property type="molecule type" value="Genomic_DNA"/>
</dbReference>
<feature type="transmembrane region" description="Helical" evidence="1">
    <location>
        <begin position="50"/>
        <end position="76"/>
    </location>
</feature>
<protein>
    <submittedName>
        <fullName evidence="2">Phage holin family protein</fullName>
    </submittedName>
</protein>
<accession>A0ABU4PML4</accession>
<evidence type="ECO:0000313" key="3">
    <source>
        <dbReference type="Proteomes" id="UP001279660"/>
    </source>
</evidence>
<reference evidence="2 3" key="1">
    <citation type="submission" date="2023-11" db="EMBL/GenBank/DDBJ databases">
        <title>MicrobeMod: A computational toolkit for identifying prokaryotic methylation and restriction-modification with nanopore sequencing.</title>
        <authorList>
            <person name="Crits-Christoph A."/>
            <person name="Kang S.C."/>
            <person name="Lee H."/>
            <person name="Ostrov N."/>
        </authorList>
    </citation>
    <scope>NUCLEOTIDE SEQUENCE [LARGE SCALE GENOMIC DNA]</scope>
    <source>
        <strain evidence="2 3">ATCC 14820</strain>
    </source>
</reference>
<dbReference type="InterPro" id="IPR009937">
    <property type="entry name" value="Phage_holin_3_6"/>
</dbReference>
<dbReference type="Pfam" id="PF07332">
    <property type="entry name" value="Phage_holin_3_6"/>
    <property type="match status" value="1"/>
</dbReference>
<evidence type="ECO:0000313" key="2">
    <source>
        <dbReference type="EMBL" id="MDX5985398.1"/>
    </source>
</evidence>
<keyword evidence="3" id="KW-1185">Reference proteome</keyword>
<dbReference type="Proteomes" id="UP001279660">
    <property type="component" value="Unassembled WGS sequence"/>
</dbReference>
<keyword evidence="1" id="KW-0472">Membrane</keyword>
<evidence type="ECO:0000256" key="1">
    <source>
        <dbReference type="SAM" id="Phobius"/>
    </source>
</evidence>
<gene>
    <name evidence="2" type="ORF">SIL82_14160</name>
</gene>
<keyword evidence="1" id="KW-1133">Transmembrane helix</keyword>
<organism evidence="2 3">
    <name type="scientific">Sphingomonas echinoides</name>
    <dbReference type="NCBI Taxonomy" id="59803"/>
    <lineage>
        <taxon>Bacteria</taxon>
        <taxon>Pseudomonadati</taxon>
        <taxon>Pseudomonadota</taxon>
        <taxon>Alphaproteobacteria</taxon>
        <taxon>Sphingomonadales</taxon>
        <taxon>Sphingomonadaceae</taxon>
        <taxon>Sphingomonas</taxon>
    </lineage>
</organism>
<feature type="transmembrane region" description="Helical" evidence="1">
    <location>
        <begin position="82"/>
        <end position="102"/>
    </location>
</feature>
<name>A0ABU4PML4_9SPHN</name>